<dbReference type="PATRIC" id="fig|754436.4.peg.3551"/>
<gene>
    <name evidence="3" type="ORF">ABT58_16765</name>
</gene>
<accession>A0A0J1GII6</accession>
<reference evidence="3 4" key="1">
    <citation type="submission" date="2015-05" db="EMBL/GenBank/DDBJ databases">
        <title>Photobacterium galathea sp. nov.</title>
        <authorList>
            <person name="Machado H."/>
            <person name="Gram L."/>
        </authorList>
    </citation>
    <scope>NUCLEOTIDE SEQUENCE [LARGE SCALE GENOMIC DNA]</scope>
    <source>
        <strain evidence="3 4">DSM 25995</strain>
    </source>
</reference>
<evidence type="ECO:0000256" key="1">
    <source>
        <dbReference type="SAM" id="MobiDB-lite"/>
    </source>
</evidence>
<dbReference type="RefSeq" id="WP_047875589.1">
    <property type="nucleotide sequence ID" value="NZ_BMYC01000012.1"/>
</dbReference>
<feature type="transmembrane region" description="Helical" evidence="2">
    <location>
        <begin position="894"/>
        <end position="914"/>
    </location>
</feature>
<feature type="region of interest" description="Disordered" evidence="1">
    <location>
        <begin position="957"/>
        <end position="996"/>
    </location>
</feature>
<evidence type="ECO:0000313" key="4">
    <source>
        <dbReference type="Proteomes" id="UP000036426"/>
    </source>
</evidence>
<keyword evidence="2" id="KW-1133">Transmembrane helix</keyword>
<dbReference type="AlphaFoldDB" id="A0A0J1GII6"/>
<dbReference type="Proteomes" id="UP000036426">
    <property type="component" value="Unassembled WGS sequence"/>
</dbReference>
<evidence type="ECO:0000313" key="3">
    <source>
        <dbReference type="EMBL" id="KLU99504.1"/>
    </source>
</evidence>
<keyword evidence="4" id="KW-1185">Reference proteome</keyword>
<feature type="compositionally biased region" description="Basic and acidic residues" evidence="1">
    <location>
        <begin position="972"/>
        <end position="996"/>
    </location>
</feature>
<evidence type="ECO:0000256" key="2">
    <source>
        <dbReference type="SAM" id="Phobius"/>
    </source>
</evidence>
<dbReference type="OrthoDB" id="7052461at2"/>
<keyword evidence="2" id="KW-0472">Membrane</keyword>
<keyword evidence="2" id="KW-0812">Transmembrane</keyword>
<protein>
    <submittedName>
        <fullName evidence="3">Uncharacterized protein</fullName>
    </submittedName>
</protein>
<dbReference type="EMBL" id="LDOV01000030">
    <property type="protein sequence ID" value="KLU99504.1"/>
    <property type="molecule type" value="Genomic_DNA"/>
</dbReference>
<proteinExistence type="predicted"/>
<comment type="caution">
    <text evidence="3">The sequence shown here is derived from an EMBL/GenBank/DDBJ whole genome shotgun (WGS) entry which is preliminary data.</text>
</comment>
<name>A0A0J1GII6_9GAMM</name>
<sequence>MEKQDYDFTLIAPLDTLTGVDMLSLASRSQWRIQLLGIKGGWNANLDVASLYCVPESVLQTFEEQRQQGMADYSAIAQAAIQEATPKANVIILGNVFTQVLPLLWEQAGKTLVRLNKAPTQTAIQALSEWLSEPLSELELAHATFERDYIPGLAREGIPLVATEEAREKPLASAVNTTAISLTDILQRSWQLERGVCHCDELIDFSRFEAIDLDDIRLYLVDENALDSHDDYTCLKQTFLDRLHLFHANEKKDGQAAYQGAASRHSPFKLKTAMVLFCKAGADTSSSLSDHVEQLSRVELIEFVTSQNEQEAIAALANDTALEGLAETTIVSGQFSHYFRAQIRQRSVNDTRNVIDTIVDNLLGLSLKGGRPLRHYGCTFFLPFRLKHRDNTFLQQLDDSKQWHYSKTVLANDVFSTASQSMGSAVAGFSDNENEGWNRVANDRDAYLYFQPVIRHRFFNLDENSLPYHCEEEKTPESSMRVWRLLSRDDEETLHASTGLQWVLKETKAWDLTKPVTVSGNIDNLHLYHFYNDVYIFAVQVHERFFDGNSSFAREDSGWWHDCFRYLGDKNNLKHKEHVYSIRRAMLAPWLNYTDKMRQLFPSFAPRQQDNDVTVEFALQKAGATPDYTSRINNYQQLKEDKYTLPEDVSNMMKCLFTGNDTPEFKPFIDNRMFVNVSYGLAGNPMINTSSSAKYEMLFSLAAYVDPMFKGFDRLEGYAYDRHFVTNLLDKEQYGRWNELGSRFAYTDYSNVYMGFHNEYNHKIGPCHVFSVYQNMLLLGLFNRETLHDFSERVSEISKTLEKENAKQFNQIKSDFVTFTNVSWFKEVSSQIQGKEIYQKITAGLKLEDEYTFIEKEVDAADGHYNGNIMSRLSTAAAILAIAMLFAEALKATFYGLHIGVNIALSVVFLVLTIKVMNYLGMKDEIIALVMNRIESMHETIKENHVLNKIKKTVTNGEASNSDPSLIVKNKMKAEDFPSESPHREETPPRKEKDHV</sequence>
<organism evidence="3 4">
    <name type="scientific">Photobacterium aphoticum</name>
    <dbReference type="NCBI Taxonomy" id="754436"/>
    <lineage>
        <taxon>Bacteria</taxon>
        <taxon>Pseudomonadati</taxon>
        <taxon>Pseudomonadota</taxon>
        <taxon>Gammaproteobacteria</taxon>
        <taxon>Vibrionales</taxon>
        <taxon>Vibrionaceae</taxon>
        <taxon>Photobacterium</taxon>
    </lineage>
</organism>